<dbReference type="AlphaFoldDB" id="A0A2P2C018"/>
<keyword evidence="2" id="KW-1133">Transmembrane helix</keyword>
<organism evidence="3">
    <name type="scientific">metagenome</name>
    <dbReference type="NCBI Taxonomy" id="256318"/>
    <lineage>
        <taxon>unclassified sequences</taxon>
        <taxon>metagenomes</taxon>
    </lineage>
</organism>
<feature type="compositionally biased region" description="Basic and acidic residues" evidence="1">
    <location>
        <begin position="1"/>
        <end position="16"/>
    </location>
</feature>
<accession>A0A2P2C018</accession>
<feature type="region of interest" description="Disordered" evidence="1">
    <location>
        <begin position="1"/>
        <end position="29"/>
    </location>
</feature>
<keyword evidence="2" id="KW-0472">Membrane</keyword>
<protein>
    <submittedName>
        <fullName evidence="3">Uncharacterized protein</fullName>
    </submittedName>
</protein>
<evidence type="ECO:0000256" key="1">
    <source>
        <dbReference type="SAM" id="MobiDB-lite"/>
    </source>
</evidence>
<gene>
    <name evidence="3" type="ORF">NOCA2120075</name>
</gene>
<keyword evidence="2" id="KW-0812">Transmembrane</keyword>
<evidence type="ECO:0000313" key="3">
    <source>
        <dbReference type="EMBL" id="CUR54042.1"/>
    </source>
</evidence>
<name>A0A2P2C018_9ZZZZ</name>
<evidence type="ECO:0000256" key="2">
    <source>
        <dbReference type="SAM" id="Phobius"/>
    </source>
</evidence>
<reference evidence="3" key="1">
    <citation type="submission" date="2015-08" db="EMBL/GenBank/DDBJ databases">
        <authorList>
            <person name="Babu N.S."/>
            <person name="Beckwith C.J."/>
            <person name="Beseler K.G."/>
            <person name="Brison A."/>
            <person name="Carone J.V."/>
            <person name="Caskin T.P."/>
            <person name="Diamond M."/>
            <person name="Durham M.E."/>
            <person name="Foxe J.M."/>
            <person name="Go M."/>
            <person name="Henderson B.A."/>
            <person name="Jones I.B."/>
            <person name="McGettigan J.A."/>
            <person name="Micheletti S.J."/>
            <person name="Nasrallah M.E."/>
            <person name="Ortiz D."/>
            <person name="Piller C.R."/>
            <person name="Privatt S.R."/>
            <person name="Schneider S.L."/>
            <person name="Sharp S."/>
            <person name="Smith T.C."/>
            <person name="Stanton J.D."/>
            <person name="Ullery H.E."/>
            <person name="Wilson R.J."/>
            <person name="Serrano M.G."/>
            <person name="Buck G."/>
            <person name="Lee V."/>
            <person name="Wang Y."/>
            <person name="Carvalho R."/>
            <person name="Voegtly L."/>
            <person name="Shi R."/>
            <person name="Duckworth R."/>
            <person name="Johnson A."/>
            <person name="Loviza R."/>
            <person name="Walstead R."/>
            <person name="Shah Z."/>
            <person name="Kiflezghi M."/>
            <person name="Wade K."/>
            <person name="Ball S.L."/>
            <person name="Bradley K.W."/>
            <person name="Asai D.J."/>
            <person name="Bowman C.A."/>
            <person name="Russell D.A."/>
            <person name="Pope W.H."/>
            <person name="Jacobs-Sera D."/>
            <person name="Hendrix R.W."/>
            <person name="Hatfull G.F."/>
        </authorList>
    </citation>
    <scope>NUCLEOTIDE SEQUENCE</scope>
</reference>
<feature type="transmembrane region" description="Helical" evidence="2">
    <location>
        <begin position="63"/>
        <end position="81"/>
    </location>
</feature>
<proteinExistence type="predicted"/>
<dbReference type="EMBL" id="CZKA01000004">
    <property type="protein sequence ID" value="CUR54042.1"/>
    <property type="molecule type" value="Genomic_DNA"/>
</dbReference>
<feature type="transmembrane region" description="Helical" evidence="2">
    <location>
        <begin position="87"/>
        <end position="106"/>
    </location>
</feature>
<sequence length="109" mass="12661">MSRERARRRAEREREQAATQARLAEEAQRRARREARWGALTSWLPRPGKGPTGLLAQRRRHELTITVILLLLVNLVVWLAFPDWAPRILALMVSLLGAPVVHLLLFRRR</sequence>